<dbReference type="OrthoDB" id="642536at2759"/>
<comment type="caution">
    <text evidence="2">The sequence shown here is derived from an EMBL/GenBank/DDBJ whole genome shotgun (WGS) entry which is preliminary data.</text>
</comment>
<accession>A0A9J6A213</accession>
<name>A0A9J6A213_SOLCO</name>
<evidence type="ECO:0000259" key="1">
    <source>
        <dbReference type="SMART" id="SM00256"/>
    </source>
</evidence>
<feature type="domain" description="F-box" evidence="1">
    <location>
        <begin position="417"/>
        <end position="459"/>
    </location>
</feature>
<protein>
    <recommendedName>
        <fullName evidence="1">F-box domain-containing protein</fullName>
    </recommendedName>
</protein>
<evidence type="ECO:0000313" key="2">
    <source>
        <dbReference type="EMBL" id="KAG5618488.1"/>
    </source>
</evidence>
<feature type="domain" description="F-box" evidence="1">
    <location>
        <begin position="11"/>
        <end position="52"/>
    </location>
</feature>
<dbReference type="SUPFAM" id="SSF69322">
    <property type="entry name" value="Tricorn protease domain 2"/>
    <property type="match status" value="1"/>
</dbReference>
<dbReference type="PANTHER" id="PTHR44259:SF66">
    <property type="entry name" value="F-BOX DOMAIN-CONTAINING PROTEIN"/>
    <property type="match status" value="1"/>
</dbReference>
<evidence type="ECO:0000313" key="3">
    <source>
        <dbReference type="Proteomes" id="UP000824120"/>
    </source>
</evidence>
<dbReference type="InterPro" id="IPR001810">
    <property type="entry name" value="F-box_dom"/>
</dbReference>
<dbReference type="SUPFAM" id="SSF81383">
    <property type="entry name" value="F-box domain"/>
    <property type="match status" value="1"/>
</dbReference>
<dbReference type="Proteomes" id="UP000824120">
    <property type="component" value="Chromosome 3"/>
</dbReference>
<keyword evidence="3" id="KW-1185">Reference proteome</keyword>
<dbReference type="InterPro" id="IPR005174">
    <property type="entry name" value="KIB1-4_b-propeller"/>
</dbReference>
<dbReference type="SMART" id="SM00256">
    <property type="entry name" value="FBOX"/>
    <property type="match status" value="2"/>
</dbReference>
<proteinExistence type="predicted"/>
<dbReference type="PANTHER" id="PTHR44259">
    <property type="entry name" value="OS07G0183000 PROTEIN-RELATED"/>
    <property type="match status" value="1"/>
</dbReference>
<gene>
    <name evidence="2" type="ORF">H5410_018312</name>
</gene>
<dbReference type="AlphaFoldDB" id="A0A9J6A213"/>
<dbReference type="Pfam" id="PF00646">
    <property type="entry name" value="F-box"/>
    <property type="match status" value="2"/>
</dbReference>
<dbReference type="Gene3D" id="1.20.1280.50">
    <property type="match status" value="1"/>
</dbReference>
<sequence>MAQKMPDWSEVPLDLLVSIGRCLNLIEDYLNFGCVCKSWHSVATKNNFNNDLCRAPWLMLAEEESNEVRKFFSLYNGMILNKRIPKASRKRCLESMGWLITVGEEGEISLLHPFSGVQIELPHQNTTVDYLNHEIDPRTCFIGKAILSASPSHTSDYLLMVIDGNQRFLSFWRPGDIRWTRIKCEGIHYCSFTDMIFFNDQIYSVDYSGCLLVCDVADIVGPELTKCHILAQIPTEPQDMPEHLYILESLGSLFVIARYGVQLRLVQDDCDRIPLTVFPEGEIREDVVWEDLTYGTTNFRVFQVDLAAVKMTETRELGDAAFFLGANASLSVQASQCPGIKPNHIYFTDDFYETYLSYEEGGGLDMGVFNLADGSIQPHYNGVSLSRFCPPTWHQILHDKGSIRCAPLDIIQAREKLKLSLGEEIFVRCLNLIEDYLNFGCVCKSWHSVATKNNFNNDLSRAPWLMLAEEEDNEVRKFFSLYNGMILNKRIPKASRKRCLESMGWLITVGEEGEISLLHPFSGVQIELPHQNTTVNYHNHQIDPLTCFIGKAVLSASPSHTSDYLLMVIDGNQRFLSFWRPGDIRWTRVKCEGIKYCFFTDMIFFNDQIYSVDYSGCLLVCDVADVVGPELTKCHILAQIPTEPQDMPEHLYILESLGSLFVIARYGVQLRLVQDDCDRVPLTIIPIIRIIQEEEEIREDMVCEDITYGTTNFRVF</sequence>
<dbReference type="InterPro" id="IPR050942">
    <property type="entry name" value="F-box_BR-signaling"/>
</dbReference>
<dbReference type="Pfam" id="PF03478">
    <property type="entry name" value="Beta-prop_KIB1-4"/>
    <property type="match status" value="2"/>
</dbReference>
<organism evidence="2 3">
    <name type="scientific">Solanum commersonii</name>
    <name type="common">Commerson's wild potato</name>
    <name type="synonym">Commerson's nightshade</name>
    <dbReference type="NCBI Taxonomy" id="4109"/>
    <lineage>
        <taxon>Eukaryota</taxon>
        <taxon>Viridiplantae</taxon>
        <taxon>Streptophyta</taxon>
        <taxon>Embryophyta</taxon>
        <taxon>Tracheophyta</taxon>
        <taxon>Spermatophyta</taxon>
        <taxon>Magnoliopsida</taxon>
        <taxon>eudicotyledons</taxon>
        <taxon>Gunneridae</taxon>
        <taxon>Pentapetalae</taxon>
        <taxon>asterids</taxon>
        <taxon>lamiids</taxon>
        <taxon>Solanales</taxon>
        <taxon>Solanaceae</taxon>
        <taxon>Solanoideae</taxon>
        <taxon>Solaneae</taxon>
        <taxon>Solanum</taxon>
    </lineage>
</organism>
<dbReference type="InterPro" id="IPR036047">
    <property type="entry name" value="F-box-like_dom_sf"/>
</dbReference>
<dbReference type="EMBL" id="JACXVP010000003">
    <property type="protein sequence ID" value="KAG5618488.1"/>
    <property type="molecule type" value="Genomic_DNA"/>
</dbReference>
<reference evidence="2 3" key="1">
    <citation type="submission" date="2020-09" db="EMBL/GenBank/DDBJ databases">
        <title>De no assembly of potato wild relative species, Solanum commersonii.</title>
        <authorList>
            <person name="Cho K."/>
        </authorList>
    </citation>
    <scope>NUCLEOTIDE SEQUENCE [LARGE SCALE GENOMIC DNA]</scope>
    <source>
        <strain evidence="2">LZ3.2</strain>
        <tissue evidence="2">Leaf</tissue>
    </source>
</reference>